<feature type="compositionally biased region" description="Low complexity" evidence="1">
    <location>
        <begin position="606"/>
        <end position="626"/>
    </location>
</feature>
<reference evidence="3" key="1">
    <citation type="journal article" date="2020" name="Stud. Mycol.">
        <title>101 Dothideomycetes genomes: a test case for predicting lifestyles and emergence of pathogens.</title>
        <authorList>
            <person name="Haridas S."/>
            <person name="Albert R."/>
            <person name="Binder M."/>
            <person name="Bloem J."/>
            <person name="Labutti K."/>
            <person name="Salamov A."/>
            <person name="Andreopoulos B."/>
            <person name="Baker S."/>
            <person name="Barry K."/>
            <person name="Bills G."/>
            <person name="Bluhm B."/>
            <person name="Cannon C."/>
            <person name="Castanera R."/>
            <person name="Culley D."/>
            <person name="Daum C."/>
            <person name="Ezra D."/>
            <person name="Gonzalez J."/>
            <person name="Henrissat B."/>
            <person name="Kuo A."/>
            <person name="Liang C."/>
            <person name="Lipzen A."/>
            <person name="Lutzoni F."/>
            <person name="Magnuson J."/>
            <person name="Mondo S."/>
            <person name="Nolan M."/>
            <person name="Ohm R."/>
            <person name="Pangilinan J."/>
            <person name="Park H.-J."/>
            <person name="Ramirez L."/>
            <person name="Alfaro M."/>
            <person name="Sun H."/>
            <person name="Tritt A."/>
            <person name="Yoshinaga Y."/>
            <person name="Zwiers L.-H."/>
            <person name="Turgeon B."/>
            <person name="Goodwin S."/>
            <person name="Spatafora J."/>
            <person name="Crous P."/>
            <person name="Grigoriev I."/>
        </authorList>
    </citation>
    <scope>NUCLEOTIDE SEQUENCE</scope>
    <source>
        <strain evidence="3">CBS 125425</strain>
    </source>
</reference>
<dbReference type="EMBL" id="ML996163">
    <property type="protein sequence ID" value="KAF2733328.1"/>
    <property type="molecule type" value="Genomic_DNA"/>
</dbReference>
<feature type="region of interest" description="Disordered" evidence="1">
    <location>
        <begin position="416"/>
        <end position="701"/>
    </location>
</feature>
<feature type="compositionally biased region" description="Basic and acidic residues" evidence="1">
    <location>
        <begin position="692"/>
        <end position="701"/>
    </location>
</feature>
<dbReference type="GO" id="GO:1990498">
    <property type="term" value="C:mitotic spindle microtubule"/>
    <property type="evidence" value="ECO:0007669"/>
    <property type="project" value="TreeGrafter"/>
</dbReference>
<feature type="compositionally biased region" description="Polar residues" evidence="1">
    <location>
        <begin position="487"/>
        <end position="503"/>
    </location>
</feature>
<evidence type="ECO:0000313" key="4">
    <source>
        <dbReference type="Proteomes" id="UP000799444"/>
    </source>
</evidence>
<evidence type="ECO:0000256" key="1">
    <source>
        <dbReference type="SAM" id="MobiDB-lite"/>
    </source>
</evidence>
<dbReference type="GO" id="GO:0008017">
    <property type="term" value="F:microtubule binding"/>
    <property type="evidence" value="ECO:0007669"/>
    <property type="project" value="TreeGrafter"/>
</dbReference>
<dbReference type="Proteomes" id="UP000799444">
    <property type="component" value="Unassembled WGS sequence"/>
</dbReference>
<feature type="compositionally biased region" description="Basic and acidic residues" evidence="1">
    <location>
        <begin position="627"/>
        <end position="639"/>
    </location>
</feature>
<gene>
    <name evidence="3" type="ORF">EJ04DRAFT_513306</name>
</gene>
<dbReference type="GO" id="GO:0051225">
    <property type="term" value="P:spindle assembly"/>
    <property type="evidence" value="ECO:0007669"/>
    <property type="project" value="InterPro"/>
</dbReference>
<proteinExistence type="predicted"/>
<name>A0A9P4QY19_9PLEO</name>
<dbReference type="AlphaFoldDB" id="A0A9P4QY19"/>
<dbReference type="PANTHER" id="PTHR16151:SF2">
    <property type="entry name" value="HAUS AUGMIN-LIKE COMPLEX SUBUNIT 6"/>
    <property type="match status" value="1"/>
</dbReference>
<organism evidence="3 4">
    <name type="scientific">Polyplosphaeria fusca</name>
    <dbReference type="NCBI Taxonomy" id="682080"/>
    <lineage>
        <taxon>Eukaryota</taxon>
        <taxon>Fungi</taxon>
        <taxon>Dikarya</taxon>
        <taxon>Ascomycota</taxon>
        <taxon>Pezizomycotina</taxon>
        <taxon>Dothideomycetes</taxon>
        <taxon>Pleosporomycetidae</taxon>
        <taxon>Pleosporales</taxon>
        <taxon>Tetraplosphaeriaceae</taxon>
        <taxon>Polyplosphaeria</taxon>
    </lineage>
</organism>
<dbReference type="InterPro" id="IPR028163">
    <property type="entry name" value="HAUS_6_N"/>
</dbReference>
<keyword evidence="4" id="KW-1185">Reference proteome</keyword>
<evidence type="ECO:0000313" key="3">
    <source>
        <dbReference type="EMBL" id="KAF2733328.1"/>
    </source>
</evidence>
<feature type="region of interest" description="Disordered" evidence="1">
    <location>
        <begin position="769"/>
        <end position="788"/>
    </location>
</feature>
<dbReference type="OrthoDB" id="5575722at2759"/>
<feature type="compositionally biased region" description="Low complexity" evidence="1">
    <location>
        <begin position="443"/>
        <end position="458"/>
    </location>
</feature>
<comment type="caution">
    <text evidence="3">The sequence shown here is derived from an EMBL/GenBank/DDBJ whole genome shotgun (WGS) entry which is preliminary data.</text>
</comment>
<dbReference type="InterPro" id="IPR026797">
    <property type="entry name" value="HAUS_6"/>
</dbReference>
<dbReference type="PANTHER" id="PTHR16151">
    <property type="entry name" value="HAUS AUGMIN-LIKE COMPLEX SUBUNIT 6"/>
    <property type="match status" value="1"/>
</dbReference>
<dbReference type="Pfam" id="PF14661">
    <property type="entry name" value="HAUS6_N"/>
    <property type="match status" value="1"/>
</dbReference>
<feature type="region of interest" description="Disordered" evidence="1">
    <location>
        <begin position="730"/>
        <end position="749"/>
    </location>
</feature>
<dbReference type="GO" id="GO:0070652">
    <property type="term" value="C:HAUS complex"/>
    <property type="evidence" value="ECO:0007669"/>
    <property type="project" value="InterPro"/>
</dbReference>
<feature type="compositionally biased region" description="Polar residues" evidence="1">
    <location>
        <begin position="424"/>
        <end position="434"/>
    </location>
</feature>
<accession>A0A9P4QY19</accession>
<protein>
    <recommendedName>
        <fullName evidence="2">HAUS augmin-like complex subunit 6 N-terminal domain-containing protein</fullName>
    </recommendedName>
</protein>
<feature type="compositionally biased region" description="Pro residues" evidence="1">
    <location>
        <begin position="525"/>
        <end position="559"/>
    </location>
</feature>
<sequence>MSRSTSYSSSILASATNGPSRALSVRTNAKHPSPASDAKLFVTNLRLLDLDLRSDWPNITPQTLSSRNADQKQRISAVEWALFRLFELWDPHETSQKLQPFFPPLEPLQSLNLRAALYRCLNELKKIGVLGRESVLRKTMLDDCKGDRFYEVLQLFSTAVLKKLLAAQKGHKSRQAVARTLATATGLPTDAQASLLPLAIAHKAALVNLLKRKEAKRRAYLDFANILDAKAEEIHQRNKRCMATPRSRKPSMPQKEAEAIKKQLQQNWVGDRKWLDAMIYGDDAQAEDAFLKTSFKHVWRMVETGRRIEDAGPEIGLLENLQMRVDEQKSRLARWKRFSEEMHGEVLIADATETKPPNPAANEFIFNDHFVLQLKTPDAERRESFRQSPLRPDYQHILSDMDQRLLHASQARYNRSAAPVIQRRASSFSASHGPQQRRKSRSDSASKSSSTKPNSPATKHSKEKVLIPTPAASRSTNPLESDITLVGNASTTTRNGYTTSRSVESLVESHPSPIVDTSDPLPTATSPPHPTIPPPRSPSPPPSSYYPSEPPVLAPPPPEEALADQIISSIDAATPSPIKKPYQPRMSLVERTRMSMARNSMFQPVAESPVAESPLPELPEPAQADAQLDRRASLLERTRLSMAAMSAQPRTQPKRDKRKSKARESIFPVNQFDTPRARKSFAAIEEQGSGEHTPKEDLFSDQVDYDRVFKSRPRIAQSPIFSTPVADLDAEGGAEQGDAVGPSDENEDVGLGVYEYDEGVTGVDLDDVDQESDEEGFTQALQHTPSRLMSKEKYYEEGPGTKYRLFK</sequence>
<feature type="domain" description="HAUS augmin-like complex subunit 6 N-terminal" evidence="2">
    <location>
        <begin position="41"/>
        <end position="265"/>
    </location>
</feature>
<evidence type="ECO:0000259" key="2">
    <source>
        <dbReference type="Pfam" id="PF14661"/>
    </source>
</evidence>